<dbReference type="STRING" id="76021.BS329_18075"/>
<gene>
    <name evidence="1" type="ORF">BS329_18075</name>
</gene>
<reference evidence="1 2" key="1">
    <citation type="submission" date="2016-01" db="EMBL/GenBank/DDBJ databases">
        <title>Amycolatopsis coloradensis genome sequencing and assembly.</title>
        <authorList>
            <person name="Mayilraj S."/>
        </authorList>
    </citation>
    <scope>NUCLEOTIDE SEQUENCE [LARGE SCALE GENOMIC DNA]</scope>
    <source>
        <strain evidence="1 2">DSM 44225</strain>
    </source>
</reference>
<dbReference type="RefSeq" id="WP_076162267.1">
    <property type="nucleotide sequence ID" value="NZ_JBEZVB010000035.1"/>
</dbReference>
<evidence type="ECO:0000313" key="2">
    <source>
        <dbReference type="Proteomes" id="UP000187486"/>
    </source>
</evidence>
<comment type="caution">
    <text evidence="1">The sequence shown here is derived from an EMBL/GenBank/DDBJ whole genome shotgun (WGS) entry which is preliminary data.</text>
</comment>
<proteinExistence type="predicted"/>
<evidence type="ECO:0000313" key="1">
    <source>
        <dbReference type="EMBL" id="OLZ51148.1"/>
    </source>
</evidence>
<keyword evidence="2" id="KW-1185">Reference proteome</keyword>
<protein>
    <submittedName>
        <fullName evidence="1">Uncharacterized protein</fullName>
    </submittedName>
</protein>
<organism evidence="1 2">
    <name type="scientific">Amycolatopsis coloradensis</name>
    <dbReference type="NCBI Taxonomy" id="76021"/>
    <lineage>
        <taxon>Bacteria</taxon>
        <taxon>Bacillati</taxon>
        <taxon>Actinomycetota</taxon>
        <taxon>Actinomycetes</taxon>
        <taxon>Pseudonocardiales</taxon>
        <taxon>Pseudonocardiaceae</taxon>
        <taxon>Amycolatopsis</taxon>
    </lineage>
</organism>
<dbReference type="OrthoDB" id="3678104at2"/>
<dbReference type="Proteomes" id="UP000187486">
    <property type="component" value="Unassembled WGS sequence"/>
</dbReference>
<dbReference type="AlphaFoldDB" id="A0A1R0KT42"/>
<dbReference type="EMBL" id="MQUQ01000009">
    <property type="protein sequence ID" value="OLZ51148.1"/>
    <property type="molecule type" value="Genomic_DNA"/>
</dbReference>
<sequence>MMDVDLAILVERAAGYDPRFELFGQVWEATARTSMEDKIQALGQILADGLRSDSHLEEALMLASMVNDLEAPHVVVLKLIAEQPVPPESMWSNPGGPRGWERTHLALALPDYNGLLGGVLAALVRHGALRTLGDATWDGVVNNHTHGITTLGTRCLQLFDHETVDSPHAPRRTRLIRTLGPGNMRDRRPGLPAVFSSRWSWPPARTRRSTRLARVRSNTSRSRSALNG</sequence>
<name>A0A1R0KT42_9PSEU</name>
<accession>A0A1R0KT42</accession>